<dbReference type="SUPFAM" id="SSF53067">
    <property type="entry name" value="Actin-like ATPase domain"/>
    <property type="match status" value="2"/>
</dbReference>
<dbReference type="CDD" id="cd10170">
    <property type="entry name" value="ASKHA_NBD_HSP70"/>
    <property type="match status" value="1"/>
</dbReference>
<dbReference type="Pfam" id="PF00012">
    <property type="entry name" value="HSP70"/>
    <property type="match status" value="1"/>
</dbReference>
<proteinExistence type="predicted"/>
<sequence length="496" mass="56367">MTRLPSISERRTQQWDMQSVAQLPSARIWPSTSFRTAGLGKVDSDHLRFQAYVNATAKEYILSVPAIWSDNARERTLECAYRAGYGMRFSPESITLIAEPEAAAAYTITTQPHRSFPAGDIFIICDAGGGTVDLSVYRVTRPMPDLELEEIAISNGDLCGSVFLDREFLAHVEKRIGRLPEDAIQGVLADFRENIKMDFTGEDEEAYQIYVGSSLPNKPALGFDNGTIVITSDEIRDIFEEVVGQVLVLLTQQMGEIAKTGYKNPVSILLVGGFGSNPYLKKRIDEQFPESDVIQPPDAWSAIIKGSLMRGAIKRRKMRCAYGIAFRNVWTRDLDSRPQRFKDDHQIFDKITKKLYCINCMEWYVKKGDEFTDRKPVSFSFFRNIGVHHTMKFEDILYVYMDGVDGDAGPKYKDTDCKPLAKLTTDLNVVPNLRDHIEKNGGLRKSQEGWYYHINYELVMVFDSQINFYLSFNGLQTSQIEIQYVEPELHVGTRKT</sequence>
<keyword evidence="4" id="KW-1185">Reference proteome</keyword>
<name>A0A6A6SNE2_9PLEO</name>
<keyword evidence="2" id="KW-0067">ATP-binding</keyword>
<dbReference type="AlphaFoldDB" id="A0A6A6SNE2"/>
<dbReference type="PANTHER" id="PTHR14187">
    <property type="entry name" value="ALPHA KINASE/ELONGATION FACTOR 2 KINASE"/>
    <property type="match status" value="1"/>
</dbReference>
<keyword evidence="1" id="KW-0547">Nucleotide-binding</keyword>
<protein>
    <submittedName>
        <fullName evidence="3">Actin-like ATPase domain-containing protein</fullName>
    </submittedName>
</protein>
<organism evidence="3 4">
    <name type="scientific">Lophiostoma macrostomum CBS 122681</name>
    <dbReference type="NCBI Taxonomy" id="1314788"/>
    <lineage>
        <taxon>Eukaryota</taxon>
        <taxon>Fungi</taxon>
        <taxon>Dikarya</taxon>
        <taxon>Ascomycota</taxon>
        <taxon>Pezizomycotina</taxon>
        <taxon>Dothideomycetes</taxon>
        <taxon>Pleosporomycetidae</taxon>
        <taxon>Pleosporales</taxon>
        <taxon>Lophiostomataceae</taxon>
        <taxon>Lophiostoma</taxon>
    </lineage>
</organism>
<dbReference type="Proteomes" id="UP000799324">
    <property type="component" value="Unassembled WGS sequence"/>
</dbReference>
<dbReference type="GO" id="GO:0005524">
    <property type="term" value="F:ATP binding"/>
    <property type="evidence" value="ECO:0007669"/>
    <property type="project" value="UniProtKB-KW"/>
</dbReference>
<gene>
    <name evidence="3" type="ORF">K491DRAFT_684100</name>
</gene>
<dbReference type="InterPro" id="IPR043129">
    <property type="entry name" value="ATPase_NBD"/>
</dbReference>
<dbReference type="Gene3D" id="3.30.420.40">
    <property type="match status" value="2"/>
</dbReference>
<accession>A0A6A6SNE2</accession>
<dbReference type="InterPro" id="IPR013126">
    <property type="entry name" value="Hsp_70_fam"/>
</dbReference>
<dbReference type="GO" id="GO:0140662">
    <property type="term" value="F:ATP-dependent protein folding chaperone"/>
    <property type="evidence" value="ECO:0007669"/>
    <property type="project" value="InterPro"/>
</dbReference>
<dbReference type="EMBL" id="MU004505">
    <property type="protein sequence ID" value="KAF2649130.1"/>
    <property type="molecule type" value="Genomic_DNA"/>
</dbReference>
<reference evidence="3" key="1">
    <citation type="journal article" date="2020" name="Stud. Mycol.">
        <title>101 Dothideomycetes genomes: a test case for predicting lifestyles and emergence of pathogens.</title>
        <authorList>
            <person name="Haridas S."/>
            <person name="Albert R."/>
            <person name="Binder M."/>
            <person name="Bloem J."/>
            <person name="Labutti K."/>
            <person name="Salamov A."/>
            <person name="Andreopoulos B."/>
            <person name="Baker S."/>
            <person name="Barry K."/>
            <person name="Bills G."/>
            <person name="Bluhm B."/>
            <person name="Cannon C."/>
            <person name="Castanera R."/>
            <person name="Culley D."/>
            <person name="Daum C."/>
            <person name="Ezra D."/>
            <person name="Gonzalez J."/>
            <person name="Henrissat B."/>
            <person name="Kuo A."/>
            <person name="Liang C."/>
            <person name="Lipzen A."/>
            <person name="Lutzoni F."/>
            <person name="Magnuson J."/>
            <person name="Mondo S."/>
            <person name="Nolan M."/>
            <person name="Ohm R."/>
            <person name="Pangilinan J."/>
            <person name="Park H.-J."/>
            <person name="Ramirez L."/>
            <person name="Alfaro M."/>
            <person name="Sun H."/>
            <person name="Tritt A."/>
            <person name="Yoshinaga Y."/>
            <person name="Zwiers L.-H."/>
            <person name="Turgeon B."/>
            <person name="Goodwin S."/>
            <person name="Spatafora J."/>
            <person name="Crous P."/>
            <person name="Grigoriev I."/>
        </authorList>
    </citation>
    <scope>NUCLEOTIDE SEQUENCE</scope>
    <source>
        <strain evidence="3">CBS 122681</strain>
    </source>
</reference>
<dbReference type="PANTHER" id="PTHR14187:SF82">
    <property type="entry name" value="FAMILY CHAPERONE, PUTATIVE (AFU_ORTHOLOGUE AFUA_7G08575)-RELATED"/>
    <property type="match status" value="1"/>
</dbReference>
<dbReference type="OrthoDB" id="2963168at2759"/>
<evidence type="ECO:0000313" key="3">
    <source>
        <dbReference type="EMBL" id="KAF2649130.1"/>
    </source>
</evidence>
<evidence type="ECO:0000313" key="4">
    <source>
        <dbReference type="Proteomes" id="UP000799324"/>
    </source>
</evidence>
<evidence type="ECO:0000256" key="1">
    <source>
        <dbReference type="ARBA" id="ARBA00022741"/>
    </source>
</evidence>
<evidence type="ECO:0000256" key="2">
    <source>
        <dbReference type="ARBA" id="ARBA00022840"/>
    </source>
</evidence>
<dbReference type="Gene3D" id="3.90.640.10">
    <property type="entry name" value="Actin, Chain A, domain 4"/>
    <property type="match status" value="1"/>
</dbReference>